<proteinExistence type="predicted"/>
<dbReference type="Proteomes" id="UP000095280">
    <property type="component" value="Unplaced"/>
</dbReference>
<organism evidence="5 6">
    <name type="scientific">Macrostomum lignano</name>
    <dbReference type="NCBI Taxonomy" id="282301"/>
    <lineage>
        <taxon>Eukaryota</taxon>
        <taxon>Metazoa</taxon>
        <taxon>Spiralia</taxon>
        <taxon>Lophotrochozoa</taxon>
        <taxon>Platyhelminthes</taxon>
        <taxon>Rhabditophora</taxon>
        <taxon>Macrostomorpha</taxon>
        <taxon>Macrostomida</taxon>
        <taxon>Macrostomidae</taxon>
        <taxon>Macrostomum</taxon>
    </lineage>
</organism>
<dbReference type="AlphaFoldDB" id="A0A1I8JL41"/>
<feature type="compositionally biased region" description="Basic residues" evidence="1">
    <location>
        <begin position="594"/>
        <end position="612"/>
    </location>
</feature>
<feature type="region of interest" description="Disordered" evidence="1">
    <location>
        <begin position="373"/>
        <end position="410"/>
    </location>
</feature>
<sequence>MSDPAKVEAFAALKQNLRDVWVDDFNDDIYLYRFFKARQFDRVRLKKWYEIICVGGKNTRLMTCWLMEASRNAHRLTAQEAEVITRYYAGGFCGVDKEGHPVWYEPSGLIDPQGLARSVTREHLLRSRIYITERFVRQILPEMRRKTGLPLYSCTFVIDLTNYGRRHPVGPGRLWNSMPSSCKSASRTIRKQSALRTLSMRRRFFQSSSICSNRCYTSRRRRRSKSFSIAIDADELPKIFGGNRTDPDGDPHCPSMICWGGDVPKHYYLKPNYPERLVSQSIGRRSTHRVELSVPPAPQAGQWCIEWDFLTDDGDLGFEIVSTDDSESPLRHLPLLRRGGPCPQSADSRKYTVCFDNAFSRIRSKRLRYFVHRHRQANRRPDGHRQLQDGGGPQQRGPIPAPKPSNETWKSLSARRSRTALLGRLTSRSGQFLADAIAIQPAHGCFNLEHTALQTLCQRHQGRGCSDDELVAELWLTSQLLVQCPGALLARQLETVVELRLLLLLLSCCSAADAAAALLLLLLLLLLMMDDAGFSSVDGDLSRPRQTKGERCSIWFSVCTDARCLYRRCCCCCCCCCCCVPLRRRREGQGALRRVSRRRRHSGRARPSRRRCAVASRAEQQLSEPGALAGSKVQQEPPSPASVSQSSLPLSSTSSVVALLALPLELQPSSAVLGGSGGSSTLPNRGHSESTAFELLGAASSAQSVEETTRRRSLQELDSITLCTCSGRDGSPSRHRCFRWHRLHCQPHTAAIQAPVFPLHRLYCQPHGSPSRHRCFRWHRLYAASRQPSRHRCSVAPRLYCQPHGSPPGRLFHVATDCIASLTAARPAPVFPLAPTVARVASLTAAVRHPHGLYSHPHGSPSSTGVFRSLRCPSLSFSFNASLFPFAPVCCRASPSTRASVEQWCRFANDVSVSAGVQSCTAGSNAAVRRLLRQLQQRSAQLEASAPLALHPDEQALGAAPVLLIALRQALLVRGSAGGRQTEGSWRISRIAAACCDGQPQVGGCGLLMDLARSGVTSASTSSPGSIGALARAVMALGGVIGCGFVLVAIATGVRRLQVLAGEAADDVGLRWQQLPTRRAEVRRRQPAGGAGRVELVGAEGRAALLNGDGDGS</sequence>
<dbReference type="InterPro" id="IPR001251">
    <property type="entry name" value="CRAL-TRIO_dom"/>
</dbReference>
<dbReference type="Gene3D" id="2.60.120.680">
    <property type="entry name" value="GOLD domain"/>
    <property type="match status" value="1"/>
</dbReference>
<feature type="domain" description="GOLD" evidence="4">
    <location>
        <begin position="275"/>
        <end position="373"/>
    </location>
</feature>
<dbReference type="InterPro" id="IPR051064">
    <property type="entry name" value="SEC14/CRAL-TRIO_domain"/>
</dbReference>
<keyword evidence="2" id="KW-0812">Transmembrane</keyword>
<accession>A0A1I8JL41</accession>
<dbReference type="CDD" id="cd00170">
    <property type="entry name" value="SEC14"/>
    <property type="match status" value="1"/>
</dbReference>
<dbReference type="InterPro" id="IPR009038">
    <property type="entry name" value="GOLD_dom"/>
</dbReference>
<reference evidence="6" key="1">
    <citation type="submission" date="2016-11" db="UniProtKB">
        <authorList>
            <consortium name="WormBaseParasite"/>
        </authorList>
    </citation>
    <scope>IDENTIFICATION</scope>
</reference>
<feature type="compositionally biased region" description="Low complexity" evidence="1">
    <location>
        <begin position="633"/>
        <end position="648"/>
    </location>
</feature>
<dbReference type="PANTHER" id="PTHR23324:SF83">
    <property type="entry name" value="SEC14-LIKE PROTEIN 2"/>
    <property type="match status" value="1"/>
</dbReference>
<evidence type="ECO:0000313" key="5">
    <source>
        <dbReference type="Proteomes" id="UP000095280"/>
    </source>
</evidence>
<dbReference type="Gene3D" id="3.40.525.10">
    <property type="entry name" value="CRAL-TRIO lipid binding domain"/>
    <property type="match status" value="1"/>
</dbReference>
<evidence type="ECO:0000259" key="3">
    <source>
        <dbReference type="PROSITE" id="PS50191"/>
    </source>
</evidence>
<dbReference type="SUPFAM" id="SSF101576">
    <property type="entry name" value="Supernatant protein factor (SPF), C-terminal domain"/>
    <property type="match status" value="1"/>
</dbReference>
<dbReference type="GO" id="GO:0005737">
    <property type="term" value="C:cytoplasm"/>
    <property type="evidence" value="ECO:0007669"/>
    <property type="project" value="TreeGrafter"/>
</dbReference>
<feature type="region of interest" description="Disordered" evidence="1">
    <location>
        <begin position="591"/>
        <end position="648"/>
    </location>
</feature>
<dbReference type="PANTHER" id="PTHR23324">
    <property type="entry name" value="SEC14 RELATED PROTEIN"/>
    <property type="match status" value="1"/>
</dbReference>
<keyword evidence="2" id="KW-1133">Transmembrane helix</keyword>
<feature type="domain" description="CRAL-TRIO" evidence="3">
    <location>
        <begin position="80"/>
        <end position="248"/>
    </location>
</feature>
<evidence type="ECO:0000313" key="6">
    <source>
        <dbReference type="WBParaSite" id="snap_masked-unitig_11722-processed-gene-0.0-mRNA-1"/>
    </source>
</evidence>
<keyword evidence="5" id="KW-1185">Reference proteome</keyword>
<keyword evidence="2" id="KW-0472">Membrane</keyword>
<name>A0A1I8JL41_9PLAT</name>
<dbReference type="InterPro" id="IPR036598">
    <property type="entry name" value="GOLD_dom_sf"/>
</dbReference>
<dbReference type="SUPFAM" id="SSF52087">
    <property type="entry name" value="CRAL/TRIO domain"/>
    <property type="match status" value="1"/>
</dbReference>
<dbReference type="PROSITE" id="PS50866">
    <property type="entry name" value="GOLD"/>
    <property type="match status" value="1"/>
</dbReference>
<dbReference type="InterPro" id="IPR036865">
    <property type="entry name" value="CRAL-TRIO_dom_sf"/>
</dbReference>
<evidence type="ECO:0000256" key="1">
    <source>
        <dbReference type="SAM" id="MobiDB-lite"/>
    </source>
</evidence>
<protein>
    <submittedName>
        <fullName evidence="6">GOLD domain-containing protein</fullName>
    </submittedName>
</protein>
<dbReference type="WBParaSite" id="snap_masked-unitig_11722-processed-gene-0.0-mRNA-1">
    <property type="protein sequence ID" value="snap_masked-unitig_11722-processed-gene-0.0-mRNA-1"/>
    <property type="gene ID" value="snap_masked-unitig_11722-processed-gene-0.0"/>
</dbReference>
<evidence type="ECO:0000256" key="2">
    <source>
        <dbReference type="SAM" id="Phobius"/>
    </source>
</evidence>
<feature type="transmembrane region" description="Helical" evidence="2">
    <location>
        <begin position="1029"/>
        <end position="1050"/>
    </location>
</feature>
<evidence type="ECO:0000259" key="4">
    <source>
        <dbReference type="PROSITE" id="PS50866"/>
    </source>
</evidence>
<dbReference type="SMART" id="SM00516">
    <property type="entry name" value="SEC14"/>
    <property type="match status" value="1"/>
</dbReference>
<dbReference type="PROSITE" id="PS50191">
    <property type="entry name" value="CRAL_TRIO"/>
    <property type="match status" value="1"/>
</dbReference>
<dbReference type="Pfam" id="PF00650">
    <property type="entry name" value="CRAL_TRIO"/>
    <property type="match status" value="1"/>
</dbReference>